<keyword evidence="1" id="KW-0812">Transmembrane</keyword>
<comment type="caution">
    <text evidence="2">The sequence shown here is derived from an EMBL/GenBank/DDBJ whole genome shotgun (WGS) entry which is preliminary data.</text>
</comment>
<reference evidence="2 3" key="1">
    <citation type="submission" date="2024-04" db="EMBL/GenBank/DDBJ databases">
        <title>Tritrichomonas musculus Genome.</title>
        <authorList>
            <person name="Alves-Ferreira E."/>
            <person name="Grigg M."/>
            <person name="Lorenzi H."/>
            <person name="Galac M."/>
        </authorList>
    </citation>
    <scope>NUCLEOTIDE SEQUENCE [LARGE SCALE GENOMIC DNA]</scope>
    <source>
        <strain evidence="2 3">EAF2021</strain>
    </source>
</reference>
<evidence type="ECO:0000313" key="3">
    <source>
        <dbReference type="Proteomes" id="UP001470230"/>
    </source>
</evidence>
<accession>A0ABR2KTE2</accession>
<feature type="transmembrane region" description="Helical" evidence="1">
    <location>
        <begin position="137"/>
        <end position="157"/>
    </location>
</feature>
<keyword evidence="3" id="KW-1185">Reference proteome</keyword>
<sequence>MFYILSLIAYKVFLNDPPVIFLYNGKDIKGSIIDAVEENNKIATLIRPSTSNISVRISNIDELSNCNNTIDLNKIFVYPNSTDLETLVNSPGYTITEVNVNSIADACSKLTEGGLVIATDHYPEFKKVGKSNPFTPGVWNCFFFIIFCLSFIIWSMIHYANIDVQTRFAKKLY</sequence>
<protein>
    <submittedName>
        <fullName evidence="2">Uncharacterized protein</fullName>
    </submittedName>
</protein>
<keyword evidence="1" id="KW-1133">Transmembrane helix</keyword>
<evidence type="ECO:0000256" key="1">
    <source>
        <dbReference type="SAM" id="Phobius"/>
    </source>
</evidence>
<gene>
    <name evidence="2" type="ORF">M9Y10_022145</name>
</gene>
<evidence type="ECO:0000313" key="2">
    <source>
        <dbReference type="EMBL" id="KAK8893717.1"/>
    </source>
</evidence>
<keyword evidence="1" id="KW-0472">Membrane</keyword>
<dbReference type="EMBL" id="JAPFFF010000003">
    <property type="protein sequence ID" value="KAK8893717.1"/>
    <property type="molecule type" value="Genomic_DNA"/>
</dbReference>
<organism evidence="2 3">
    <name type="scientific">Tritrichomonas musculus</name>
    <dbReference type="NCBI Taxonomy" id="1915356"/>
    <lineage>
        <taxon>Eukaryota</taxon>
        <taxon>Metamonada</taxon>
        <taxon>Parabasalia</taxon>
        <taxon>Tritrichomonadida</taxon>
        <taxon>Tritrichomonadidae</taxon>
        <taxon>Tritrichomonas</taxon>
    </lineage>
</organism>
<proteinExistence type="predicted"/>
<dbReference type="Proteomes" id="UP001470230">
    <property type="component" value="Unassembled WGS sequence"/>
</dbReference>
<name>A0ABR2KTE2_9EUKA</name>